<keyword evidence="1" id="KW-0677">Repeat</keyword>
<feature type="coiled-coil region" evidence="3">
    <location>
        <begin position="1124"/>
        <end position="1165"/>
    </location>
</feature>
<dbReference type="Pfam" id="PF20694">
    <property type="entry name" value="TRADD-like_N"/>
    <property type="match status" value="1"/>
</dbReference>
<dbReference type="GeneID" id="109472937"/>
<dbReference type="KEGG" id="bbel:109472937"/>
<feature type="repeat" description="NHL" evidence="2">
    <location>
        <begin position="671"/>
        <end position="714"/>
    </location>
</feature>
<evidence type="ECO:0000313" key="6">
    <source>
        <dbReference type="Proteomes" id="UP000515135"/>
    </source>
</evidence>
<evidence type="ECO:0000256" key="1">
    <source>
        <dbReference type="ARBA" id="ARBA00022737"/>
    </source>
</evidence>
<dbReference type="Proteomes" id="UP000515135">
    <property type="component" value="Unplaced"/>
</dbReference>
<evidence type="ECO:0000313" key="7">
    <source>
        <dbReference type="RefSeq" id="XP_019628362.1"/>
    </source>
</evidence>
<evidence type="ECO:0000259" key="5">
    <source>
        <dbReference type="PROSITE" id="PS50168"/>
    </source>
</evidence>
<feature type="region of interest" description="Disordered" evidence="4">
    <location>
        <begin position="443"/>
        <end position="499"/>
    </location>
</feature>
<feature type="compositionally biased region" description="Basic and acidic residues" evidence="4">
    <location>
        <begin position="443"/>
        <end position="466"/>
    </location>
</feature>
<dbReference type="GO" id="GO:0042981">
    <property type="term" value="P:regulation of apoptotic process"/>
    <property type="evidence" value="ECO:0007669"/>
    <property type="project" value="InterPro"/>
</dbReference>
<dbReference type="InterPro" id="IPR001875">
    <property type="entry name" value="DED_dom"/>
</dbReference>
<feature type="region of interest" description="Disordered" evidence="4">
    <location>
        <begin position="1173"/>
        <end position="1270"/>
    </location>
</feature>
<feature type="repeat" description="NHL" evidence="2">
    <location>
        <begin position="1278"/>
        <end position="1316"/>
    </location>
</feature>
<dbReference type="CDD" id="cd05819">
    <property type="entry name" value="NHL"/>
    <property type="match status" value="2"/>
</dbReference>
<gene>
    <name evidence="7" type="primary">LOC109472937</name>
</gene>
<feature type="compositionally biased region" description="Basic and acidic residues" evidence="4">
    <location>
        <begin position="1224"/>
        <end position="1253"/>
    </location>
</feature>
<accession>A0A6P4ZB82</accession>
<dbReference type="Pfam" id="PF01436">
    <property type="entry name" value="NHL"/>
    <property type="match status" value="3"/>
</dbReference>
<dbReference type="Gene3D" id="2.120.10.30">
    <property type="entry name" value="TolB, C-terminal domain"/>
    <property type="match status" value="4"/>
</dbReference>
<feature type="repeat" description="NHL" evidence="2">
    <location>
        <begin position="1457"/>
        <end position="1500"/>
    </location>
</feature>
<dbReference type="FunFam" id="2.40.10.500:FF:000001">
    <property type="entry name" value="tripartite motif-containing protein 3-like"/>
    <property type="match status" value="1"/>
</dbReference>
<dbReference type="PANTHER" id="PTHR24104:SF50">
    <property type="entry name" value="SMP-30_GLUCONOLACTONASE_LRE-LIKE REGION DOMAIN-CONTAINING PROTEIN"/>
    <property type="match status" value="1"/>
</dbReference>
<dbReference type="SMART" id="SM00031">
    <property type="entry name" value="DED"/>
    <property type="match status" value="2"/>
</dbReference>
<feature type="domain" description="DED" evidence="5">
    <location>
        <begin position="773"/>
        <end position="851"/>
    </location>
</feature>
<dbReference type="InterPro" id="IPR032715">
    <property type="entry name" value="NCOA6_TRADD-N"/>
</dbReference>
<sequence length="1544" mass="173368">MAGPTGDVDRITEEDRSHFDFIDVLLKISKALTDQETKEVRLYCMHLVPNRDLQGSQAVDVFLTLQKRRKIDRENLVFVEEILERIGRQDLVMDILRPFQRPDREIPENPELEPGTSSEGTDEEGNSTANVYVALDGEVRMIQENLDRVRNKLAKLSRIKRSRVKFKDWKKHKSILMHFTIPRESTAVLRLMASNSDPRLAFMGVTSLQIDAEAPIKVAQGALFNDIKRRRTVDDIEVGCSTRTKQQRAPRNWTRLSALNLFSDALPLHLQVAASLEYQGFSYSLVQALVQKDQLREQEMKKKDQLREQEIKKKDQLREQEMKKLIQKAEVDSNTIMTLRSKLIISENRLKEALEANAVLEKKLQQAREYAEKAAKQVTSHVTEYRGEKPPGGWSQEYRGEKPPGGWSAHVEKADVATQTHLAAHEATAGEEEDLGETVREELTATDTDKSAERDENVDKPAEQKRPTSAGAEGAAPRTAGNFRQGKITYGGQGSEPGKFKYPRGVVVSSSNEIFVADMHNRRDQVHTTRGVYLRHFPTVVPGTEDKDMAPEDVSMDGNGTLWVVGEGESAGHVVQYSTDGTAMTQFHLQKSVYIRGIAVDMRNNHILVTDGDRGEVEVFRADGSLVRRFGHPRDEMRYPRCITVDGEGNILVSDWDSDFVYMYDESGKFLLKFGGEGSGEGQLRYPHGICTDSSGHIIVADYGHKRVQMFTRHGEYVRSFETGFQPEGVAVGPERQLVVTNWHNDSVIIFPSYLMAAPIRSRVTEADRRHFDFVQMLQRISDELIMDETNLLKLYCSHLIPKGIAERLNQALEVFHKLIELDKIDQENLDFLEEILERMGRPDLVRDVLRPFQPPDREVPENPELEPGTSTDGASTDGASTDGASTDGASTDGASTDGASTDGASTDGASTDGASTDGASTDGAKTANAYLVVHGQRHMIQETVDRYRYNLRSLCGTGRSRVKFRGYKKGRSILMHYTIPRESTAVLRLMANISDPRLVFMGVKTLQIDAEAPLEVAQGALFKDVKRQQTVDDIEMGCRTRTKQQRAPRNWTRLSALNLFSDALPLHLQVAASLEYQGFSYSLVQALVQKDQLREQEIKKKDHLREQEMKRLIQKAEVDSNTIMTLRSKLTISENRLKEALEAKEVLEKKLQQAREFAEKAAKTVTSHVMEYRGEKPPGGWLQEYRGEKPPGGWPQVEKADEATQTHLAAREGTAGEEVDSGETAREESTAKDAEKSTESDENVDKLAEQERPTLVGAEGAAPRTTEDFRQGKITYGGFGSEPGKFKYPRGVVVSSNEIFVADEDNRRVQVHTTKGVYLRHFPTVVPGTEDKDMKPSDVSMDGNGTLWVVGRGKSADHVVQYSADGTAMAQFHLQKTGYYRGIVVDMRNNHILVTDADREEVEVFRPDGSLVRRFGHPQGEMRNPQYITVDGEGNILVSDWASHSVYLYDESGKFLLKFGGQRKGEGQLWYPHGICTDNSGHIIVADTGNHRVQMFTRHGEYVRTFETRFQPHGVALGPEGQLVVTELDSHSVTIFPSYLWLK</sequence>
<keyword evidence="6" id="KW-1185">Reference proteome</keyword>
<reference evidence="7" key="1">
    <citation type="submission" date="2025-08" db="UniProtKB">
        <authorList>
            <consortium name="RefSeq"/>
        </authorList>
    </citation>
    <scope>IDENTIFICATION</scope>
    <source>
        <tissue evidence="7">Gonad</tissue>
    </source>
</reference>
<dbReference type="PANTHER" id="PTHR24104">
    <property type="entry name" value="E3 UBIQUITIN-PROTEIN LIGASE NHLRC1-RELATED"/>
    <property type="match status" value="1"/>
</dbReference>
<dbReference type="GO" id="GO:0061630">
    <property type="term" value="F:ubiquitin protein ligase activity"/>
    <property type="evidence" value="ECO:0007669"/>
    <property type="project" value="TreeGrafter"/>
</dbReference>
<dbReference type="GO" id="GO:0000209">
    <property type="term" value="P:protein polyubiquitination"/>
    <property type="evidence" value="ECO:0007669"/>
    <property type="project" value="TreeGrafter"/>
</dbReference>
<dbReference type="Gene3D" id="1.10.533.10">
    <property type="entry name" value="Death Domain, Fas"/>
    <property type="match status" value="2"/>
</dbReference>
<dbReference type="OrthoDB" id="10357539at2759"/>
<protein>
    <submittedName>
        <fullName evidence="7">Uncharacterized protein LOC109472937</fullName>
    </submittedName>
</protein>
<feature type="repeat" description="NHL" evidence="2">
    <location>
        <begin position="1410"/>
        <end position="1453"/>
    </location>
</feature>
<dbReference type="PROSITE" id="PS51125">
    <property type="entry name" value="NHL"/>
    <property type="match status" value="5"/>
</dbReference>
<name>A0A6P4ZB82_BRABE</name>
<feature type="region of interest" description="Disordered" evidence="4">
    <location>
        <begin position="852"/>
        <end position="923"/>
    </location>
</feature>
<dbReference type="InterPro" id="IPR049341">
    <property type="entry name" value="TRADD-like_N"/>
</dbReference>
<dbReference type="CDD" id="cd00045">
    <property type="entry name" value="DED"/>
    <property type="match status" value="2"/>
</dbReference>
<feature type="compositionally biased region" description="Basic and acidic residues" evidence="4">
    <location>
        <begin position="852"/>
        <end position="861"/>
    </location>
</feature>
<evidence type="ECO:0000256" key="2">
    <source>
        <dbReference type="PROSITE-ProRule" id="PRU00504"/>
    </source>
</evidence>
<proteinExistence type="predicted"/>
<evidence type="ECO:0000256" key="4">
    <source>
        <dbReference type="SAM" id="MobiDB-lite"/>
    </source>
</evidence>
<dbReference type="InterPro" id="IPR011029">
    <property type="entry name" value="DEATH-like_dom_sf"/>
</dbReference>
<dbReference type="SUPFAM" id="SSF47986">
    <property type="entry name" value="DEATH domain"/>
    <property type="match status" value="2"/>
</dbReference>
<feature type="compositionally biased region" description="Polar residues" evidence="4">
    <location>
        <begin position="869"/>
        <end position="920"/>
    </location>
</feature>
<keyword evidence="3" id="KW-0175">Coiled coil</keyword>
<dbReference type="PROSITE" id="PS50168">
    <property type="entry name" value="DED"/>
    <property type="match status" value="2"/>
</dbReference>
<dbReference type="Pfam" id="PF13820">
    <property type="entry name" value="NCOA6_TRADD-N"/>
    <property type="match status" value="1"/>
</dbReference>
<feature type="region of interest" description="Disordered" evidence="4">
    <location>
        <begin position="381"/>
        <end position="408"/>
    </location>
</feature>
<feature type="repeat" description="NHL" evidence="2">
    <location>
        <begin position="494"/>
        <end position="530"/>
    </location>
</feature>
<evidence type="ECO:0000256" key="3">
    <source>
        <dbReference type="SAM" id="Coils"/>
    </source>
</evidence>
<dbReference type="InterPro" id="IPR050952">
    <property type="entry name" value="TRIM-NHL_E3_ligases"/>
</dbReference>
<feature type="region of interest" description="Disordered" evidence="4">
    <location>
        <begin position="102"/>
        <end position="127"/>
    </location>
</feature>
<dbReference type="FunFam" id="2.120.10.30:FF:000096">
    <property type="entry name" value="Uncharacterized protein"/>
    <property type="match status" value="2"/>
</dbReference>
<dbReference type="InterPro" id="IPR001258">
    <property type="entry name" value="NHL_repeat"/>
</dbReference>
<feature type="coiled-coil region" evidence="3">
    <location>
        <begin position="289"/>
        <end position="377"/>
    </location>
</feature>
<dbReference type="Pfam" id="PF01335">
    <property type="entry name" value="DED"/>
    <property type="match status" value="2"/>
</dbReference>
<dbReference type="GO" id="GO:0043161">
    <property type="term" value="P:proteasome-mediated ubiquitin-dependent protein catabolic process"/>
    <property type="evidence" value="ECO:0007669"/>
    <property type="project" value="TreeGrafter"/>
</dbReference>
<organism evidence="6 7">
    <name type="scientific">Branchiostoma belcheri</name>
    <name type="common">Amphioxus</name>
    <dbReference type="NCBI Taxonomy" id="7741"/>
    <lineage>
        <taxon>Eukaryota</taxon>
        <taxon>Metazoa</taxon>
        <taxon>Chordata</taxon>
        <taxon>Cephalochordata</taxon>
        <taxon>Leptocardii</taxon>
        <taxon>Amphioxiformes</taxon>
        <taxon>Branchiostomatidae</taxon>
        <taxon>Branchiostoma</taxon>
    </lineage>
</organism>
<dbReference type="InterPro" id="IPR011042">
    <property type="entry name" value="6-blade_b-propeller_TolB-like"/>
</dbReference>
<dbReference type="RefSeq" id="XP_019628362.1">
    <property type="nucleotide sequence ID" value="XM_019772803.1"/>
</dbReference>
<feature type="domain" description="DED" evidence="5">
    <location>
        <begin position="20"/>
        <end position="97"/>
    </location>
</feature>
<dbReference type="SUPFAM" id="SSF101898">
    <property type="entry name" value="NHL repeat"/>
    <property type="match status" value="2"/>
</dbReference>